<organism evidence="1 2">
    <name type="scientific">Flagellimonas olearia</name>
    <dbReference type="NCBI Taxonomy" id="552546"/>
    <lineage>
        <taxon>Bacteria</taxon>
        <taxon>Pseudomonadati</taxon>
        <taxon>Bacteroidota</taxon>
        <taxon>Flavobacteriia</taxon>
        <taxon>Flavobacteriales</taxon>
        <taxon>Flavobacteriaceae</taxon>
        <taxon>Flagellimonas</taxon>
    </lineage>
</organism>
<dbReference type="Proteomes" id="UP000429785">
    <property type="component" value="Unassembled WGS sequence"/>
</dbReference>
<comment type="caution">
    <text evidence="1">The sequence shown here is derived from an EMBL/GenBank/DDBJ whole genome shotgun (WGS) entry which is preliminary data.</text>
</comment>
<evidence type="ECO:0000313" key="1">
    <source>
        <dbReference type="EMBL" id="KAB7529181.1"/>
    </source>
</evidence>
<dbReference type="AlphaFoldDB" id="A0A6I1DZ93"/>
<reference evidence="1 2" key="1">
    <citation type="submission" date="2019-10" db="EMBL/GenBank/DDBJ databases">
        <title>Muricauda olearia CL-SS4 JCM15563 genome.</title>
        <authorList>
            <person name="Liu L."/>
        </authorList>
    </citation>
    <scope>NUCLEOTIDE SEQUENCE [LARGE SCALE GENOMIC DNA]</scope>
    <source>
        <strain evidence="1 2">CL-SS4</strain>
    </source>
</reference>
<name>A0A6I1DZ93_9FLAO</name>
<sequence>MDLIEFQNSVRKVEQILENTIECETNWIEPYWFHIEPKNKEHSSISIRYEFNEVRVGIDAVDECFSDKFEEGRTHSDGINRFKEVLHSRIKRQKYYKGSFHYRTDYFVERNGTFESFATMLLWAFPFWKKTRIDEFIQNPILTNP</sequence>
<dbReference type="RefSeq" id="WP_152132511.1">
    <property type="nucleotide sequence ID" value="NZ_WELG01000002.1"/>
</dbReference>
<proteinExistence type="predicted"/>
<evidence type="ECO:0000313" key="2">
    <source>
        <dbReference type="Proteomes" id="UP000429785"/>
    </source>
</evidence>
<dbReference type="EMBL" id="WELG01000002">
    <property type="protein sequence ID" value="KAB7529181.1"/>
    <property type="molecule type" value="Genomic_DNA"/>
</dbReference>
<dbReference type="OrthoDB" id="979480at2"/>
<gene>
    <name evidence="1" type="ORF">F8C76_15215</name>
</gene>
<protein>
    <submittedName>
        <fullName evidence="1">Uncharacterized protein</fullName>
    </submittedName>
</protein>
<accession>A0A6I1DZ93</accession>